<protein>
    <submittedName>
        <fullName evidence="2">Uncharacterized protein</fullName>
    </submittedName>
</protein>
<name>A0A8S5LUR2_9CAUD</name>
<reference evidence="2" key="1">
    <citation type="journal article" date="2021" name="Proc. Natl. Acad. Sci. U.S.A.">
        <title>A Catalog of Tens of Thousands of Viruses from Human Metagenomes Reveals Hidden Associations with Chronic Diseases.</title>
        <authorList>
            <person name="Tisza M.J."/>
            <person name="Buck C.B."/>
        </authorList>
    </citation>
    <scope>NUCLEOTIDE SEQUENCE</scope>
    <source>
        <strain evidence="2">Cti6G1</strain>
    </source>
</reference>
<proteinExistence type="predicted"/>
<dbReference type="EMBL" id="BK014740">
    <property type="protein sequence ID" value="DAD73624.1"/>
    <property type="molecule type" value="Genomic_DNA"/>
</dbReference>
<accession>A0A8S5LUR2</accession>
<evidence type="ECO:0000256" key="1">
    <source>
        <dbReference type="SAM" id="MobiDB-lite"/>
    </source>
</evidence>
<organism evidence="2">
    <name type="scientific">Podoviridae sp. cti6G1</name>
    <dbReference type="NCBI Taxonomy" id="2826570"/>
    <lineage>
        <taxon>Viruses</taxon>
        <taxon>Duplodnaviria</taxon>
        <taxon>Heunggongvirae</taxon>
        <taxon>Uroviricota</taxon>
        <taxon>Caudoviricetes</taxon>
    </lineage>
</organism>
<evidence type="ECO:0000313" key="2">
    <source>
        <dbReference type="EMBL" id="DAD73624.1"/>
    </source>
</evidence>
<sequence length="65" mass="7732">MKRGLFNKCVKFYKIFPFLSPYQSNIPSFLFCETVRNRNDTTTGFKQRKNWRGSQPDETVKPLKP</sequence>
<feature type="region of interest" description="Disordered" evidence="1">
    <location>
        <begin position="42"/>
        <end position="65"/>
    </location>
</feature>